<dbReference type="AlphaFoldDB" id="A0A2G5CPP8"/>
<evidence type="ECO:0000256" key="2">
    <source>
        <dbReference type="SAM" id="Phobius"/>
    </source>
</evidence>
<feature type="transmembrane region" description="Helical" evidence="2">
    <location>
        <begin position="82"/>
        <end position="101"/>
    </location>
</feature>
<dbReference type="STRING" id="218851.A0A2G5CPP8"/>
<organism evidence="3 4">
    <name type="scientific">Aquilegia coerulea</name>
    <name type="common">Rocky mountain columbine</name>
    <dbReference type="NCBI Taxonomy" id="218851"/>
    <lineage>
        <taxon>Eukaryota</taxon>
        <taxon>Viridiplantae</taxon>
        <taxon>Streptophyta</taxon>
        <taxon>Embryophyta</taxon>
        <taxon>Tracheophyta</taxon>
        <taxon>Spermatophyta</taxon>
        <taxon>Magnoliopsida</taxon>
        <taxon>Ranunculales</taxon>
        <taxon>Ranunculaceae</taxon>
        <taxon>Thalictroideae</taxon>
        <taxon>Aquilegia</taxon>
    </lineage>
</organism>
<gene>
    <name evidence="3" type="ORF">AQUCO_04100001v1</name>
</gene>
<protein>
    <submittedName>
        <fullName evidence="3">Uncharacterized protein</fullName>
    </submittedName>
</protein>
<keyword evidence="2" id="KW-0812">Transmembrane</keyword>
<feature type="region of interest" description="Disordered" evidence="1">
    <location>
        <begin position="139"/>
        <end position="165"/>
    </location>
</feature>
<dbReference type="PANTHER" id="PTHR36715:SF1">
    <property type="entry name" value="PROTEIN, PUTATIVE-RELATED"/>
    <property type="match status" value="1"/>
</dbReference>
<dbReference type="InParanoid" id="A0A2G5CPP8"/>
<evidence type="ECO:0000313" key="4">
    <source>
        <dbReference type="Proteomes" id="UP000230069"/>
    </source>
</evidence>
<evidence type="ECO:0000313" key="3">
    <source>
        <dbReference type="EMBL" id="PIA33273.1"/>
    </source>
</evidence>
<name>A0A2G5CPP8_AQUCA</name>
<dbReference type="FunCoup" id="A0A2G5CPP8">
    <property type="interactions" value="149"/>
</dbReference>
<dbReference type="Proteomes" id="UP000230069">
    <property type="component" value="Unassembled WGS sequence"/>
</dbReference>
<accession>A0A2G5CPP8</accession>
<keyword evidence="2" id="KW-0472">Membrane</keyword>
<evidence type="ECO:0000256" key="1">
    <source>
        <dbReference type="SAM" id="MobiDB-lite"/>
    </source>
</evidence>
<sequence>MVQGVDTEVFRSYGVSETRKLAIHLKPFKKPPFFFSLLLLLFLVSMEIPVISRISSFEANPSFISRVLHLTSIENTIKVHTFWTLGALIIAIFATFSSVITRNINLIIFRFQKGKSVISQPLLQQLCEDDDDDDSEVEEEDYEEETCSSVSSLSSDDEDDATYDNNERRRFDEDFRVAGSGKYEEIRGRKGKLKLSRRNSSNGEFIFSWSDLVNGKSVVKSWDGLGLGFGLEKASESLITLWELNKNEITNSFSGGLCHIPALSIPSPAVIVSAGLETSRSMALRVFDNRVGRQIPQIFAEWQRTNCSDDIDSNANSLVIRDIRKLGSPLNLTESDVNTWWDTDAVIVEGDREICYLGRKECGSVVSRCRNAVFSNLNKVRNYI</sequence>
<keyword evidence="2" id="KW-1133">Transmembrane helix</keyword>
<dbReference type="EMBL" id="KZ305058">
    <property type="protein sequence ID" value="PIA33273.1"/>
    <property type="molecule type" value="Genomic_DNA"/>
</dbReference>
<dbReference type="PANTHER" id="PTHR36715">
    <property type="entry name" value="BNAANNG41370D PROTEIN"/>
    <property type="match status" value="1"/>
</dbReference>
<dbReference type="OrthoDB" id="1662399at2759"/>
<feature type="transmembrane region" description="Helical" evidence="2">
    <location>
        <begin position="33"/>
        <end position="52"/>
    </location>
</feature>
<keyword evidence="4" id="KW-1185">Reference proteome</keyword>
<reference evidence="3 4" key="1">
    <citation type="submission" date="2017-09" db="EMBL/GenBank/DDBJ databases">
        <title>WGS assembly of Aquilegia coerulea Goldsmith.</title>
        <authorList>
            <person name="Hodges S."/>
            <person name="Kramer E."/>
            <person name="Nordborg M."/>
            <person name="Tomkins J."/>
            <person name="Borevitz J."/>
            <person name="Derieg N."/>
            <person name="Yan J."/>
            <person name="Mihaltcheva S."/>
            <person name="Hayes R.D."/>
            <person name="Rokhsar D."/>
        </authorList>
    </citation>
    <scope>NUCLEOTIDE SEQUENCE [LARGE SCALE GENOMIC DNA]</scope>
    <source>
        <strain evidence="4">cv. Goldsmith</strain>
    </source>
</reference>
<proteinExistence type="predicted"/>